<evidence type="ECO:0000313" key="4">
    <source>
        <dbReference type="Proteomes" id="UP000000852"/>
    </source>
</evidence>
<organism evidence="3 4">
    <name type="scientific">Pedobacter heparinus (strain ATCC 13125 / DSM 2366 / CIP 104194 / JCM 7457 / NBRC 12017 / NCIMB 9290 / NRRL B-14731 / HIM 762-3)</name>
    <dbReference type="NCBI Taxonomy" id="485917"/>
    <lineage>
        <taxon>Bacteria</taxon>
        <taxon>Pseudomonadati</taxon>
        <taxon>Bacteroidota</taxon>
        <taxon>Sphingobacteriia</taxon>
        <taxon>Sphingobacteriales</taxon>
        <taxon>Sphingobacteriaceae</taxon>
        <taxon>Pedobacter</taxon>
    </lineage>
</organism>
<keyword evidence="1" id="KW-0732">Signal</keyword>
<sequence>MKNLKRICKLFPILLLLLYTGCKKKAAVPADDAEQIAASELLDYYLVGEHTTGGNKLIVLYFTQEGNVIKANAHLQGYFRAREVVIKNSVITIDYNGDGKSMYTFTLEKDAEGKLKLKSYDFRYNGAGNQLAYAIMAKKSEAFSFANLSFKTGNTMFSFTTDGGTEIINWPGDPSPYYKLTNIGFKTNNDKFLGVTVPGWNGVVVPVMLLEKDEALFVAKEQDAQPPQPACNLILPGVSFKSQSTKLATSEETILSSVAQTLRGSSGCKVVVTGYCSSSLTDRQLSWRRVESVIQYLTEKQGIDGSRFIFKYAQPGNDCNEVDLTNAAQGQPDGGVIPPFPAQ</sequence>
<feature type="chain" id="PRO_5002974212" evidence="1">
    <location>
        <begin position="27"/>
        <end position="343"/>
    </location>
</feature>
<dbReference type="HOGENOM" id="CLU_808554_0_0_10"/>
<dbReference type="SUPFAM" id="SSF103088">
    <property type="entry name" value="OmpA-like"/>
    <property type="match status" value="1"/>
</dbReference>
<accession>C6XSP0</accession>
<evidence type="ECO:0000256" key="1">
    <source>
        <dbReference type="SAM" id="SignalP"/>
    </source>
</evidence>
<dbReference type="STRING" id="485917.Phep_3409"/>
<proteinExistence type="predicted"/>
<dbReference type="AlphaFoldDB" id="C6XSP0"/>
<protein>
    <submittedName>
        <fullName evidence="3">OmpA/MotB domain protein</fullName>
    </submittedName>
</protein>
<dbReference type="Pfam" id="PF00691">
    <property type="entry name" value="OmpA"/>
    <property type="match status" value="1"/>
</dbReference>
<dbReference type="InterPro" id="IPR036737">
    <property type="entry name" value="OmpA-like_sf"/>
</dbReference>
<dbReference type="Gene3D" id="3.30.1330.60">
    <property type="entry name" value="OmpA-like domain"/>
    <property type="match status" value="1"/>
</dbReference>
<evidence type="ECO:0000259" key="2">
    <source>
        <dbReference type="Pfam" id="PF00691"/>
    </source>
</evidence>
<dbReference type="KEGG" id="phe:Phep_3409"/>
<name>C6XSP0_PEDHD</name>
<dbReference type="Proteomes" id="UP000000852">
    <property type="component" value="Chromosome"/>
</dbReference>
<keyword evidence="4" id="KW-1185">Reference proteome</keyword>
<dbReference type="EMBL" id="CP001681">
    <property type="protein sequence ID" value="ACU05603.1"/>
    <property type="molecule type" value="Genomic_DNA"/>
</dbReference>
<gene>
    <name evidence="3" type="ordered locus">Phep_3409</name>
</gene>
<evidence type="ECO:0000313" key="3">
    <source>
        <dbReference type="EMBL" id="ACU05603.1"/>
    </source>
</evidence>
<feature type="signal peptide" evidence="1">
    <location>
        <begin position="1"/>
        <end position="26"/>
    </location>
</feature>
<dbReference type="InterPro" id="IPR006665">
    <property type="entry name" value="OmpA-like"/>
</dbReference>
<dbReference type="eggNOG" id="COG2885">
    <property type="taxonomic scope" value="Bacteria"/>
</dbReference>
<reference evidence="3 4" key="1">
    <citation type="journal article" date="2009" name="Stand. Genomic Sci.">
        <title>Complete genome sequence of Pedobacter heparinus type strain (HIM 762-3).</title>
        <authorList>
            <person name="Han C."/>
            <person name="Spring S."/>
            <person name="Lapidus A."/>
            <person name="Del Rio T.G."/>
            <person name="Tice H."/>
            <person name="Copeland A."/>
            <person name="Cheng J.F."/>
            <person name="Lucas S."/>
            <person name="Chen F."/>
            <person name="Nolan M."/>
            <person name="Bruce D."/>
            <person name="Goodwin L."/>
            <person name="Pitluck S."/>
            <person name="Ivanova N."/>
            <person name="Mavromatis K."/>
            <person name="Mikhailova N."/>
            <person name="Pati A."/>
            <person name="Chen A."/>
            <person name="Palaniappan K."/>
            <person name="Land M."/>
            <person name="Hauser L."/>
            <person name="Chang Y.J."/>
            <person name="Jeffries C.C."/>
            <person name="Saunders E."/>
            <person name="Chertkov O."/>
            <person name="Brettin T."/>
            <person name="Goker M."/>
            <person name="Rohde M."/>
            <person name="Bristow J."/>
            <person name="Eisen J.A."/>
            <person name="Markowitz V."/>
            <person name="Hugenholtz P."/>
            <person name="Kyrpides N.C."/>
            <person name="Klenk H.P."/>
            <person name="Detter J.C."/>
        </authorList>
    </citation>
    <scope>NUCLEOTIDE SEQUENCE [LARGE SCALE GENOMIC DNA]</scope>
    <source>
        <strain evidence="4">ATCC 13125 / DSM 2366 / CIP 104194 / JCM 7457 / NBRC 12017 / NCIMB 9290 / NRRL B-14731 / HIM 762-3</strain>
    </source>
</reference>
<dbReference type="RefSeq" id="WP_015809212.1">
    <property type="nucleotide sequence ID" value="NC_013061.1"/>
</dbReference>
<dbReference type="OrthoDB" id="753577at2"/>
<feature type="domain" description="OmpA-like" evidence="2">
    <location>
        <begin position="240"/>
        <end position="312"/>
    </location>
</feature>